<dbReference type="STRING" id="1314777.A0A165ALC5"/>
<dbReference type="Proteomes" id="UP000076722">
    <property type="component" value="Unassembled WGS sequence"/>
</dbReference>
<dbReference type="InterPro" id="IPR033690">
    <property type="entry name" value="Adenylat_kinase_CS"/>
</dbReference>
<dbReference type="PRINTS" id="PR00094">
    <property type="entry name" value="ADENYLTKNASE"/>
</dbReference>
<dbReference type="PROSITE" id="PS00113">
    <property type="entry name" value="ADENYLATE_KINASE"/>
    <property type="match status" value="1"/>
</dbReference>
<reference evidence="6 7" key="1">
    <citation type="journal article" date="2016" name="Mol. Biol. Evol.">
        <title>Comparative Genomics of Early-Diverging Mushroom-Forming Fungi Provides Insights into the Origins of Lignocellulose Decay Capabilities.</title>
        <authorList>
            <person name="Nagy L.G."/>
            <person name="Riley R."/>
            <person name="Tritt A."/>
            <person name="Adam C."/>
            <person name="Daum C."/>
            <person name="Floudas D."/>
            <person name="Sun H."/>
            <person name="Yadav J.S."/>
            <person name="Pangilinan J."/>
            <person name="Larsson K.H."/>
            <person name="Matsuura K."/>
            <person name="Barry K."/>
            <person name="Labutti K."/>
            <person name="Kuo R."/>
            <person name="Ohm R.A."/>
            <person name="Bhattacharya S.S."/>
            <person name="Shirouzu T."/>
            <person name="Yoshinaga Y."/>
            <person name="Martin F.M."/>
            <person name="Grigoriev I.V."/>
            <person name="Hibbett D.S."/>
        </authorList>
    </citation>
    <scope>NUCLEOTIDE SEQUENCE [LARGE SCALE GENOMIC DNA]</scope>
    <source>
        <strain evidence="6 7">HHB9708</strain>
    </source>
</reference>
<evidence type="ECO:0000259" key="5">
    <source>
        <dbReference type="Pfam" id="PF05191"/>
    </source>
</evidence>
<dbReference type="GO" id="GO:0005524">
    <property type="term" value="F:ATP binding"/>
    <property type="evidence" value="ECO:0007669"/>
    <property type="project" value="InterPro"/>
</dbReference>
<dbReference type="InterPro" id="IPR027417">
    <property type="entry name" value="P-loop_NTPase"/>
</dbReference>
<dbReference type="InterPro" id="IPR000850">
    <property type="entry name" value="Adenylat/UMP-CMP_kin"/>
</dbReference>
<evidence type="ECO:0000313" key="7">
    <source>
        <dbReference type="Proteomes" id="UP000076722"/>
    </source>
</evidence>
<dbReference type="CDD" id="cd01428">
    <property type="entry name" value="ADK"/>
    <property type="match status" value="1"/>
</dbReference>
<dbReference type="AlphaFoldDB" id="A0A165ALC5"/>
<protein>
    <submittedName>
        <fullName evidence="6">ADK-domain-containing protein</fullName>
    </submittedName>
</protein>
<keyword evidence="3 4" id="KW-0418">Kinase</keyword>
<gene>
    <name evidence="6" type="ORF">SISNIDRAFT_448068</name>
</gene>
<sequence length="248" mass="27102">MLMFGKPGAGKGTLSARLVKKYNIDFVSAGDLLRQNIADKTEIGRMAESIMASGGLLPDKVMAQVVTQRLDDMSSEPWILDGFPRTVAQGQLLDAHLRSGGNSLSLVVNLDVPDDIILQRISERWIHRPSGRIYNLSYNPPRVDGRDDVTGEPLTKRPDDSPEVFTRRLEAFYSSTSPLIKYYTSGKNSPADFVTLSGNTSDEIWPKLEALVLKYLPQKAGSVFPAGVEGLQSRNQALHHGPGLGGLP</sequence>
<dbReference type="InterPro" id="IPR006259">
    <property type="entry name" value="Adenyl_kin_sub"/>
</dbReference>
<dbReference type="Pfam" id="PF00406">
    <property type="entry name" value="ADK"/>
    <property type="match status" value="1"/>
</dbReference>
<name>A0A165ALC5_9AGAM</name>
<evidence type="ECO:0000256" key="4">
    <source>
        <dbReference type="RuleBase" id="RU003330"/>
    </source>
</evidence>
<dbReference type="Pfam" id="PF05191">
    <property type="entry name" value="ADK_lid"/>
    <property type="match status" value="1"/>
</dbReference>
<dbReference type="OrthoDB" id="439792at2759"/>
<evidence type="ECO:0000256" key="2">
    <source>
        <dbReference type="ARBA" id="ARBA00022741"/>
    </source>
</evidence>
<accession>A0A165ALC5</accession>
<dbReference type="GO" id="GO:0004017">
    <property type="term" value="F:AMP kinase activity"/>
    <property type="evidence" value="ECO:0007669"/>
    <property type="project" value="InterPro"/>
</dbReference>
<evidence type="ECO:0000256" key="3">
    <source>
        <dbReference type="ARBA" id="ARBA00022777"/>
    </source>
</evidence>
<dbReference type="InterPro" id="IPR007862">
    <property type="entry name" value="Adenylate_kinase_lid-dom"/>
</dbReference>
<feature type="domain" description="Adenylate kinase active site lid" evidence="5">
    <location>
        <begin position="124"/>
        <end position="159"/>
    </location>
</feature>
<proteinExistence type="inferred from homology"/>
<organism evidence="6 7">
    <name type="scientific">Sistotremastrum niveocremeum HHB9708</name>
    <dbReference type="NCBI Taxonomy" id="1314777"/>
    <lineage>
        <taxon>Eukaryota</taxon>
        <taxon>Fungi</taxon>
        <taxon>Dikarya</taxon>
        <taxon>Basidiomycota</taxon>
        <taxon>Agaricomycotina</taxon>
        <taxon>Agaricomycetes</taxon>
        <taxon>Sistotremastrales</taxon>
        <taxon>Sistotremastraceae</taxon>
        <taxon>Sertulicium</taxon>
        <taxon>Sertulicium niveocremeum</taxon>
    </lineage>
</organism>
<comment type="similarity">
    <text evidence="4">Belongs to the adenylate kinase family.</text>
</comment>
<dbReference type="HAMAP" id="MF_00235">
    <property type="entry name" value="Adenylate_kinase_Adk"/>
    <property type="match status" value="1"/>
</dbReference>
<evidence type="ECO:0000256" key="1">
    <source>
        <dbReference type="ARBA" id="ARBA00022679"/>
    </source>
</evidence>
<keyword evidence="1 4" id="KW-0808">Transferase</keyword>
<dbReference type="EMBL" id="KV419394">
    <property type="protein sequence ID" value="KZS99207.1"/>
    <property type="molecule type" value="Genomic_DNA"/>
</dbReference>
<keyword evidence="2" id="KW-0547">Nucleotide-binding</keyword>
<keyword evidence="7" id="KW-1185">Reference proteome</keyword>
<evidence type="ECO:0000313" key="6">
    <source>
        <dbReference type="EMBL" id="KZS99207.1"/>
    </source>
</evidence>
<dbReference type="SUPFAM" id="SSF52540">
    <property type="entry name" value="P-loop containing nucleoside triphosphate hydrolases"/>
    <property type="match status" value="1"/>
</dbReference>
<dbReference type="NCBIfam" id="TIGR01351">
    <property type="entry name" value="adk"/>
    <property type="match status" value="1"/>
</dbReference>
<dbReference type="FunFam" id="3.40.50.300:FF:000106">
    <property type="entry name" value="Adenylate kinase mitochondrial"/>
    <property type="match status" value="1"/>
</dbReference>
<dbReference type="PANTHER" id="PTHR23359">
    <property type="entry name" value="NUCLEOTIDE KINASE"/>
    <property type="match status" value="1"/>
</dbReference>
<dbReference type="Gene3D" id="3.40.50.300">
    <property type="entry name" value="P-loop containing nucleotide triphosphate hydrolases"/>
    <property type="match status" value="1"/>
</dbReference>